<feature type="domain" description="Ig-like" evidence="1">
    <location>
        <begin position="64"/>
        <end position="159"/>
    </location>
</feature>
<organism evidence="3 4">
    <name type="scientific">Meganyctiphanes norvegica</name>
    <name type="common">Northern krill</name>
    <name type="synonym">Thysanopoda norvegica</name>
    <dbReference type="NCBI Taxonomy" id="48144"/>
    <lineage>
        <taxon>Eukaryota</taxon>
        <taxon>Metazoa</taxon>
        <taxon>Ecdysozoa</taxon>
        <taxon>Arthropoda</taxon>
        <taxon>Crustacea</taxon>
        <taxon>Multicrustacea</taxon>
        <taxon>Malacostraca</taxon>
        <taxon>Eumalacostraca</taxon>
        <taxon>Eucarida</taxon>
        <taxon>Euphausiacea</taxon>
        <taxon>Euphausiidae</taxon>
        <taxon>Meganyctiphanes</taxon>
    </lineage>
</organism>
<dbReference type="PROSITE" id="PS51465">
    <property type="entry name" value="KAZAL_2"/>
    <property type="match status" value="1"/>
</dbReference>
<dbReference type="CDD" id="cd00104">
    <property type="entry name" value="KAZAL_FS"/>
    <property type="match status" value="1"/>
</dbReference>
<dbReference type="InterPro" id="IPR036058">
    <property type="entry name" value="Kazal_dom_sf"/>
</dbReference>
<dbReference type="Gene3D" id="2.60.40.10">
    <property type="entry name" value="Immunoglobulins"/>
    <property type="match status" value="1"/>
</dbReference>
<evidence type="ECO:0000313" key="4">
    <source>
        <dbReference type="Proteomes" id="UP001497623"/>
    </source>
</evidence>
<dbReference type="Pfam" id="PF00050">
    <property type="entry name" value="Kazal_1"/>
    <property type="match status" value="1"/>
</dbReference>
<reference evidence="3 4" key="1">
    <citation type="submission" date="2024-05" db="EMBL/GenBank/DDBJ databases">
        <authorList>
            <person name="Wallberg A."/>
        </authorList>
    </citation>
    <scope>NUCLEOTIDE SEQUENCE [LARGE SCALE GENOMIC DNA]</scope>
</reference>
<dbReference type="InterPro" id="IPR002350">
    <property type="entry name" value="Kazal_dom"/>
</dbReference>
<dbReference type="EMBL" id="CAXKWB010022900">
    <property type="protein sequence ID" value="CAL4124710.1"/>
    <property type="molecule type" value="Genomic_DNA"/>
</dbReference>
<dbReference type="SUPFAM" id="SSF100895">
    <property type="entry name" value="Kazal-type serine protease inhibitors"/>
    <property type="match status" value="1"/>
</dbReference>
<keyword evidence="4" id="KW-1185">Reference proteome</keyword>
<dbReference type="Pfam" id="PF00047">
    <property type="entry name" value="ig"/>
    <property type="match status" value="1"/>
</dbReference>
<feature type="non-terminal residue" evidence="3">
    <location>
        <position position="211"/>
    </location>
</feature>
<gene>
    <name evidence="3" type="ORF">MNOR_LOCUS24713</name>
</gene>
<evidence type="ECO:0000259" key="1">
    <source>
        <dbReference type="PROSITE" id="PS50835"/>
    </source>
</evidence>
<comment type="caution">
    <text evidence="3">The sequence shown here is derived from an EMBL/GenBank/DDBJ whole genome shotgun (WGS) entry which is preliminary data.</text>
</comment>
<proteinExistence type="predicted"/>
<dbReference type="PROSITE" id="PS50835">
    <property type="entry name" value="IG_LIKE"/>
    <property type="match status" value="1"/>
</dbReference>
<feature type="domain" description="Kazal-like" evidence="2">
    <location>
        <begin position="164"/>
        <end position="211"/>
    </location>
</feature>
<dbReference type="SUPFAM" id="SSF48726">
    <property type="entry name" value="Immunoglobulin"/>
    <property type="match status" value="1"/>
</dbReference>
<evidence type="ECO:0000259" key="2">
    <source>
        <dbReference type="PROSITE" id="PS51465"/>
    </source>
</evidence>
<evidence type="ECO:0000313" key="3">
    <source>
        <dbReference type="EMBL" id="CAL4124710.1"/>
    </source>
</evidence>
<protein>
    <submittedName>
        <fullName evidence="3">Uncharacterized protein</fullName>
    </submittedName>
</protein>
<dbReference type="InterPro" id="IPR007110">
    <property type="entry name" value="Ig-like_dom"/>
</dbReference>
<dbReference type="Gene3D" id="3.30.60.30">
    <property type="match status" value="1"/>
</dbReference>
<dbReference type="InterPro" id="IPR013783">
    <property type="entry name" value="Ig-like_fold"/>
</dbReference>
<sequence length="211" mass="24124">QQDGMEISNESPLWWPILPGRWYSSKYCLLLLTYRSNWNSHPNQPYITFPCSISHRTLCEDLGPLLFNSNDVFVNINEKIELNCGIRSDYLYCFWEKDANIFMTEDVYKGMYSGLSRPDKTTHNQCGIVVDKATIEDQGIWTCKIHNQATVLTGSKKVILTVGRIAAPPCYYECGIDHDWVCGTDDTSYQNTCMLNTSACEAPDRNITIKH</sequence>
<dbReference type="AlphaFoldDB" id="A0AAV2RHZ4"/>
<dbReference type="InterPro" id="IPR036179">
    <property type="entry name" value="Ig-like_dom_sf"/>
</dbReference>
<dbReference type="Proteomes" id="UP001497623">
    <property type="component" value="Unassembled WGS sequence"/>
</dbReference>
<feature type="non-terminal residue" evidence="3">
    <location>
        <position position="1"/>
    </location>
</feature>
<name>A0AAV2RHZ4_MEGNR</name>
<dbReference type="InterPro" id="IPR013151">
    <property type="entry name" value="Immunoglobulin_dom"/>
</dbReference>
<accession>A0AAV2RHZ4</accession>